<name>A0A9D4NBB5_DREPO</name>
<reference evidence="2" key="1">
    <citation type="journal article" date="2019" name="bioRxiv">
        <title>The Genome of the Zebra Mussel, Dreissena polymorpha: A Resource for Invasive Species Research.</title>
        <authorList>
            <person name="McCartney M.A."/>
            <person name="Auch B."/>
            <person name="Kono T."/>
            <person name="Mallez S."/>
            <person name="Zhang Y."/>
            <person name="Obille A."/>
            <person name="Becker A."/>
            <person name="Abrahante J.E."/>
            <person name="Garbe J."/>
            <person name="Badalamenti J.P."/>
            <person name="Herman A."/>
            <person name="Mangelson H."/>
            <person name="Liachko I."/>
            <person name="Sullivan S."/>
            <person name="Sone E.D."/>
            <person name="Koren S."/>
            <person name="Silverstein K.A.T."/>
            <person name="Beckman K.B."/>
            <person name="Gohl D.M."/>
        </authorList>
    </citation>
    <scope>NUCLEOTIDE SEQUENCE</scope>
    <source>
        <strain evidence="2">Duluth1</strain>
        <tissue evidence="2">Whole animal</tissue>
    </source>
</reference>
<evidence type="ECO:0000313" key="2">
    <source>
        <dbReference type="EMBL" id="KAH3890554.1"/>
    </source>
</evidence>
<accession>A0A9D4NBB5</accession>
<proteinExistence type="predicted"/>
<dbReference type="GO" id="GO:0004197">
    <property type="term" value="F:cysteine-type endopeptidase activity"/>
    <property type="evidence" value="ECO:0007669"/>
    <property type="project" value="InterPro"/>
</dbReference>
<dbReference type="Pfam" id="PF00656">
    <property type="entry name" value="Peptidase_C14"/>
    <property type="match status" value="1"/>
</dbReference>
<sequence>MKLFQDHIWNKEVAKKVVDLSVICLEYKQMKQMKDELSKQIEVLNRKNSVQFWTPTNDGRCERCLVNPAVAEDILRMNHKCPYSLCCTCLRNSHVNPIVCHTCGKEIEPFIGDGVGAILVAGYDECNTFVEDIRQFAMIATSRVVPSMCIRESNLKTIIPNEKDSLIEIKTRILKVLEELVMGSGIHTLLFYYSGHNERDKHTQNNCLQITKNCSFDLCLLSDNLRQLMKGNAEVKIKKTIVFLDCCYPELVDMPTDKVIQINACAQNTEADAIKGDASFFTKCVIQALTMKTMTATEYKCSLSECDSRCLIHEDYISVERLVKFISHHADNTKSKIPIISQLKNVTPNDVYLAYNYHFPVQFDFEIEMKQFGDTSQSESVFHVKVGLPDCLELGRLKTRLWEEYLGRLAKITITPNARALVNPDMFCIECKSGPSKQDVQEIEHINDLPRKQFLKFKLRDMQRININKPVAMLLKNVTLIPEQYRKTIIDLDETAAKMETDKKEPVSNLAKPSIILEEDTHNVDAFFEKHGNYYERCLNEWLSIIKKHMKENSKLLKGHLEIKCETLGDDGAGFVTFAIVEEI</sequence>
<dbReference type="GO" id="GO:0006508">
    <property type="term" value="P:proteolysis"/>
    <property type="evidence" value="ECO:0007669"/>
    <property type="project" value="InterPro"/>
</dbReference>
<evidence type="ECO:0000259" key="1">
    <source>
        <dbReference type="Pfam" id="PF00656"/>
    </source>
</evidence>
<dbReference type="InterPro" id="IPR011600">
    <property type="entry name" value="Pept_C14_caspase"/>
</dbReference>
<gene>
    <name evidence="2" type="ORF">DPMN_014639</name>
</gene>
<comment type="caution">
    <text evidence="2">The sequence shown here is derived from an EMBL/GenBank/DDBJ whole genome shotgun (WGS) entry which is preliminary data.</text>
</comment>
<dbReference type="Proteomes" id="UP000828390">
    <property type="component" value="Unassembled WGS sequence"/>
</dbReference>
<evidence type="ECO:0000313" key="3">
    <source>
        <dbReference type="Proteomes" id="UP000828390"/>
    </source>
</evidence>
<dbReference type="EMBL" id="JAIWYP010000001">
    <property type="protein sequence ID" value="KAH3890554.1"/>
    <property type="molecule type" value="Genomic_DNA"/>
</dbReference>
<protein>
    <recommendedName>
        <fullName evidence="1">Peptidase C14 caspase domain-containing protein</fullName>
    </recommendedName>
</protein>
<feature type="domain" description="Peptidase C14 caspase" evidence="1">
    <location>
        <begin position="174"/>
        <end position="293"/>
    </location>
</feature>
<organism evidence="2 3">
    <name type="scientific">Dreissena polymorpha</name>
    <name type="common">Zebra mussel</name>
    <name type="synonym">Mytilus polymorpha</name>
    <dbReference type="NCBI Taxonomy" id="45954"/>
    <lineage>
        <taxon>Eukaryota</taxon>
        <taxon>Metazoa</taxon>
        <taxon>Spiralia</taxon>
        <taxon>Lophotrochozoa</taxon>
        <taxon>Mollusca</taxon>
        <taxon>Bivalvia</taxon>
        <taxon>Autobranchia</taxon>
        <taxon>Heteroconchia</taxon>
        <taxon>Euheterodonta</taxon>
        <taxon>Imparidentia</taxon>
        <taxon>Neoheterodontei</taxon>
        <taxon>Myida</taxon>
        <taxon>Dreissenoidea</taxon>
        <taxon>Dreissenidae</taxon>
        <taxon>Dreissena</taxon>
    </lineage>
</organism>
<reference evidence="2" key="2">
    <citation type="submission" date="2020-11" db="EMBL/GenBank/DDBJ databases">
        <authorList>
            <person name="McCartney M.A."/>
            <person name="Auch B."/>
            <person name="Kono T."/>
            <person name="Mallez S."/>
            <person name="Becker A."/>
            <person name="Gohl D.M."/>
            <person name="Silverstein K.A.T."/>
            <person name="Koren S."/>
            <person name="Bechman K.B."/>
            <person name="Herman A."/>
            <person name="Abrahante J.E."/>
            <person name="Garbe J."/>
        </authorList>
    </citation>
    <scope>NUCLEOTIDE SEQUENCE</scope>
    <source>
        <strain evidence="2">Duluth1</strain>
        <tissue evidence="2">Whole animal</tissue>
    </source>
</reference>
<dbReference type="AlphaFoldDB" id="A0A9D4NBB5"/>
<keyword evidence="3" id="KW-1185">Reference proteome</keyword>